<dbReference type="Pfam" id="PF00856">
    <property type="entry name" value="SET"/>
    <property type="match status" value="1"/>
</dbReference>
<proteinExistence type="predicted"/>
<feature type="domain" description="SET" evidence="1">
    <location>
        <begin position="22"/>
        <end position="251"/>
    </location>
</feature>
<dbReference type="SUPFAM" id="SSF82199">
    <property type="entry name" value="SET domain"/>
    <property type="match status" value="1"/>
</dbReference>
<dbReference type="InterPro" id="IPR044429">
    <property type="entry name" value="SETD4_SET"/>
</dbReference>
<gene>
    <name evidence="2" type="primary">Necator_chrI.g190</name>
    <name evidence="2" type="ORF">RB195_004069</name>
</gene>
<organism evidence="2 3">
    <name type="scientific">Necator americanus</name>
    <name type="common">Human hookworm</name>
    <dbReference type="NCBI Taxonomy" id="51031"/>
    <lineage>
        <taxon>Eukaryota</taxon>
        <taxon>Metazoa</taxon>
        <taxon>Ecdysozoa</taxon>
        <taxon>Nematoda</taxon>
        <taxon>Chromadorea</taxon>
        <taxon>Rhabditida</taxon>
        <taxon>Rhabditina</taxon>
        <taxon>Rhabditomorpha</taxon>
        <taxon>Strongyloidea</taxon>
        <taxon>Ancylostomatidae</taxon>
        <taxon>Bunostominae</taxon>
        <taxon>Necator</taxon>
    </lineage>
</organism>
<dbReference type="Proteomes" id="UP001303046">
    <property type="component" value="Unassembled WGS sequence"/>
</dbReference>
<dbReference type="InterPro" id="IPR050600">
    <property type="entry name" value="SETD3_SETD6_MTase"/>
</dbReference>
<sequence>MSPNDSLQEFLDWSRNNGVIFSGLEIRSCETSGKGIFATRSYRTDEKFIQLPEVLMITAGRVANMEKYAKFLRDTKFFPTPFEMLTIFFCLEDFDSWYAPYLKVLPKPYYGATSKGRQENQKRSFTTPAYLGETVNAADLPLSVRDYWCTQQKELQEMWKRIHEVVPQVTYKTFLWAWHVVNTRCIYVENKPHPSIDNSSGDTLAVIPFVDMLNHDPQAQGIGMYDRYSNMYIVRAAHCVLEDQEVTVCYGPHDNARLWMEYGFTLPNNPNGKVALEHALFVALAKKVGIHVSPLHEKALQDAGLPCTLYLSDDGPSWALRVNMKILMLSSSNIKRWRELIYAEKPHMTSLYSSNDDESEVDENESAERETLQRIISELKQAITQKSNSVPQNTKWIWKEQLMIVDAVLSSFNR</sequence>
<accession>A0ABR1BK76</accession>
<comment type="caution">
    <text evidence="2">The sequence shown here is derived from an EMBL/GenBank/DDBJ whole genome shotgun (WGS) entry which is preliminary data.</text>
</comment>
<name>A0ABR1BK76_NECAM</name>
<evidence type="ECO:0000259" key="1">
    <source>
        <dbReference type="PROSITE" id="PS50280"/>
    </source>
</evidence>
<dbReference type="InterPro" id="IPR046341">
    <property type="entry name" value="SET_dom_sf"/>
</dbReference>
<dbReference type="PROSITE" id="PS50280">
    <property type="entry name" value="SET"/>
    <property type="match status" value="1"/>
</dbReference>
<keyword evidence="3" id="KW-1185">Reference proteome</keyword>
<protein>
    <recommendedName>
        <fullName evidence="1">SET domain-containing protein</fullName>
    </recommendedName>
</protein>
<dbReference type="EMBL" id="JAVFWL010000001">
    <property type="protein sequence ID" value="KAK6725523.1"/>
    <property type="molecule type" value="Genomic_DNA"/>
</dbReference>
<dbReference type="Gene3D" id="3.90.1410.10">
    <property type="entry name" value="set domain protein methyltransferase, domain 1"/>
    <property type="match status" value="1"/>
</dbReference>
<dbReference type="PANTHER" id="PTHR13271">
    <property type="entry name" value="UNCHARACTERIZED PUTATIVE METHYLTRANSFERASE"/>
    <property type="match status" value="1"/>
</dbReference>
<dbReference type="InterPro" id="IPR001214">
    <property type="entry name" value="SET_dom"/>
</dbReference>
<dbReference type="CDD" id="cd19177">
    <property type="entry name" value="SET_SETD4"/>
    <property type="match status" value="1"/>
</dbReference>
<reference evidence="2 3" key="1">
    <citation type="submission" date="2023-08" db="EMBL/GenBank/DDBJ databases">
        <title>A Necator americanus chromosomal reference genome.</title>
        <authorList>
            <person name="Ilik V."/>
            <person name="Petrzelkova K.J."/>
            <person name="Pardy F."/>
            <person name="Fuh T."/>
            <person name="Niatou-Singa F.S."/>
            <person name="Gouil Q."/>
            <person name="Baker L."/>
            <person name="Ritchie M.E."/>
            <person name="Jex A.R."/>
            <person name="Gazzola D."/>
            <person name="Li H."/>
            <person name="Toshio Fujiwara R."/>
            <person name="Zhan B."/>
            <person name="Aroian R.V."/>
            <person name="Pafco B."/>
            <person name="Schwarz E.M."/>
        </authorList>
    </citation>
    <scope>NUCLEOTIDE SEQUENCE [LARGE SCALE GENOMIC DNA]</scope>
    <source>
        <strain evidence="2 3">Aroian</strain>
        <tissue evidence="2">Whole animal</tissue>
    </source>
</reference>
<evidence type="ECO:0000313" key="3">
    <source>
        <dbReference type="Proteomes" id="UP001303046"/>
    </source>
</evidence>
<dbReference type="PANTHER" id="PTHR13271:SF151">
    <property type="entry name" value="SET DOMAIN-CONTAINING PROTEIN 4"/>
    <property type="match status" value="1"/>
</dbReference>
<evidence type="ECO:0000313" key="2">
    <source>
        <dbReference type="EMBL" id="KAK6725523.1"/>
    </source>
</evidence>